<dbReference type="AlphaFoldDB" id="A0A6H2BXX6"/>
<proteinExistence type="predicted"/>
<sequence>MSGNTSFDQLQPANQQQATVYLPYIQGSKRNLLPYAISLYKTRQLEGQRKIEGGKNISFVATWNDATLPSDLTICRIQFETDSELTYEVMMPSFEFISFLIELMENYKRNSISDFPKSSYRKLLHLDD</sequence>
<dbReference type="KEGG" id="dfs:HGD76_09830"/>
<reference evidence="1 2" key="2">
    <citation type="submission" date="2020-04" db="EMBL/GenBank/DDBJ databases">
        <authorList>
            <person name="Fomenkov A."/>
            <person name="Anton B.P."/>
            <person name="Roberts R.J."/>
        </authorList>
    </citation>
    <scope>NUCLEOTIDE SEQUENCE [LARGE SCALE GENOMIC DNA]</scope>
    <source>
        <strain evidence="1 2">CCAP 1403/13f</strain>
    </source>
</reference>
<accession>A0A6H2BXX6</accession>
<protein>
    <submittedName>
        <fullName evidence="1">Uncharacterized protein</fullName>
    </submittedName>
</protein>
<dbReference type="InterPro" id="IPR054652">
    <property type="entry name" value="T4P_EbsA-like"/>
</dbReference>
<dbReference type="EMBL" id="CP051206">
    <property type="protein sequence ID" value="QJB44425.1"/>
    <property type="molecule type" value="Genomic_DNA"/>
</dbReference>
<dbReference type="Proteomes" id="UP000502433">
    <property type="component" value="Chromosome"/>
</dbReference>
<name>A0A6H2BXX6_DOLFA</name>
<gene>
    <name evidence="1" type="ORF">HGD76_09830</name>
</gene>
<evidence type="ECO:0000313" key="1">
    <source>
        <dbReference type="EMBL" id="QJB44425.1"/>
    </source>
</evidence>
<reference evidence="1 2" key="1">
    <citation type="submission" date="2020-04" db="EMBL/GenBank/DDBJ databases">
        <title>Genome-Wide Identification of 5-Methylcytosine Sites in Bacterial Genomes By High-Throughput Sequencing of MspJI Restriction Fragments.</title>
        <authorList>
            <person name="Wu V."/>
        </authorList>
    </citation>
    <scope>NUCLEOTIDE SEQUENCE [LARGE SCALE GENOMIC DNA]</scope>
    <source>
        <strain evidence="1 2">CCAP 1403/13f</strain>
    </source>
</reference>
<evidence type="ECO:0000313" key="2">
    <source>
        <dbReference type="Proteomes" id="UP000502433"/>
    </source>
</evidence>
<dbReference type="RefSeq" id="WP_168695660.1">
    <property type="nucleotide sequence ID" value="NZ_CP051206.1"/>
</dbReference>
<dbReference type="NCBIfam" id="NF045587">
    <property type="entry name" value="T4P_biogen_EbsA"/>
    <property type="match status" value="1"/>
</dbReference>
<organism evidence="1 2">
    <name type="scientific">Dolichospermum flos-aquae CCAP 1403/13F</name>
    <dbReference type="NCBI Taxonomy" id="315271"/>
    <lineage>
        <taxon>Bacteria</taxon>
        <taxon>Bacillati</taxon>
        <taxon>Cyanobacteriota</taxon>
        <taxon>Cyanophyceae</taxon>
        <taxon>Nostocales</taxon>
        <taxon>Aphanizomenonaceae</taxon>
        <taxon>Dolichospermum</taxon>
    </lineage>
</organism>